<sequence>MANPISPPPQSPSSSSCSSKRRKLSHNNQPQALIPGLPDHLAQVCLSLVHPSFLYSVCRSWRRLIYSSSFPPFLSLYAILSTTNPSPPSEIRTRTQQQQPQVHFRSFDPISSAWQALPSPPTEPPHRLLLRHPCFISRNLPIQTVSVSGELVLLAATSDNFVPALPRPLIFNPLSKTWKFGPNFSAPRRWCAAGALRGSVYVASGIGTHYSIDVARSAERLDLKNSWEWERLSGLRDGRFSRDAIEAVGWRGKLCMVNVKGSSAKNGVVYNMEADVWEDMPDGMIAGWRGPVAAMDEEEMFVVDERDGALRKYDTVRDCWIRIMESDRLIGAVQMVAGGGRVCAVSAGGGEIVVVDVAVSPASLWVVDIPSGLQAVAVHILPRMTRP</sequence>
<evidence type="ECO:0000256" key="1">
    <source>
        <dbReference type="SAM" id="MobiDB-lite"/>
    </source>
</evidence>
<dbReference type="Proteomes" id="UP000813462">
    <property type="component" value="Unassembled WGS sequence"/>
</dbReference>
<evidence type="ECO:0000313" key="3">
    <source>
        <dbReference type="Proteomes" id="UP000813462"/>
    </source>
</evidence>
<evidence type="ECO:0000313" key="2">
    <source>
        <dbReference type="EMBL" id="KAH7515076.1"/>
    </source>
</evidence>
<dbReference type="EMBL" id="JAEACU010000011">
    <property type="protein sequence ID" value="KAH7515076.1"/>
    <property type="molecule type" value="Genomic_DNA"/>
</dbReference>
<dbReference type="AlphaFoldDB" id="A0A978UJU5"/>
<name>A0A978UJU5_ZIZJJ</name>
<protein>
    <recommendedName>
        <fullName evidence="4">F-box/kelch-repeat protein SKIP25</fullName>
    </recommendedName>
</protein>
<gene>
    <name evidence="2" type="ORF">FEM48_Zijuj11G0157600</name>
</gene>
<organism evidence="2 3">
    <name type="scientific">Ziziphus jujuba var. spinosa</name>
    <dbReference type="NCBI Taxonomy" id="714518"/>
    <lineage>
        <taxon>Eukaryota</taxon>
        <taxon>Viridiplantae</taxon>
        <taxon>Streptophyta</taxon>
        <taxon>Embryophyta</taxon>
        <taxon>Tracheophyta</taxon>
        <taxon>Spermatophyta</taxon>
        <taxon>Magnoliopsida</taxon>
        <taxon>eudicotyledons</taxon>
        <taxon>Gunneridae</taxon>
        <taxon>Pentapetalae</taxon>
        <taxon>rosids</taxon>
        <taxon>fabids</taxon>
        <taxon>Rosales</taxon>
        <taxon>Rhamnaceae</taxon>
        <taxon>Paliureae</taxon>
        <taxon>Ziziphus</taxon>
    </lineage>
</organism>
<proteinExistence type="predicted"/>
<feature type="region of interest" description="Disordered" evidence="1">
    <location>
        <begin position="1"/>
        <end position="31"/>
    </location>
</feature>
<dbReference type="PANTHER" id="PTHR47590">
    <property type="entry name" value="F-BOX/KELCH-REPEAT PROTEIN SKIP25"/>
    <property type="match status" value="1"/>
</dbReference>
<dbReference type="Gene3D" id="2.120.10.80">
    <property type="entry name" value="Kelch-type beta propeller"/>
    <property type="match status" value="1"/>
</dbReference>
<comment type="caution">
    <text evidence="2">The sequence shown here is derived from an EMBL/GenBank/DDBJ whole genome shotgun (WGS) entry which is preliminary data.</text>
</comment>
<dbReference type="PANTHER" id="PTHR47590:SF1">
    <property type="entry name" value="F-BOX_KELCH-REPEAT PROTEIN SKIP25"/>
    <property type="match status" value="1"/>
</dbReference>
<feature type="compositionally biased region" description="Pro residues" evidence="1">
    <location>
        <begin position="1"/>
        <end position="11"/>
    </location>
</feature>
<dbReference type="InterPro" id="IPR015915">
    <property type="entry name" value="Kelch-typ_b-propeller"/>
</dbReference>
<dbReference type="OrthoDB" id="1899182at2759"/>
<accession>A0A978UJU5</accession>
<evidence type="ECO:0008006" key="4">
    <source>
        <dbReference type="Google" id="ProtNLM"/>
    </source>
</evidence>
<dbReference type="SUPFAM" id="SSF117281">
    <property type="entry name" value="Kelch motif"/>
    <property type="match status" value="1"/>
</dbReference>
<reference evidence="2" key="1">
    <citation type="journal article" date="2021" name="Front. Plant Sci.">
        <title>Chromosome-Scale Genome Assembly for Chinese Sour Jujube and Insights Into Its Genome Evolution and Domestication Signature.</title>
        <authorList>
            <person name="Shen L.-Y."/>
            <person name="Luo H."/>
            <person name="Wang X.-L."/>
            <person name="Wang X.-M."/>
            <person name="Qiu X.-J."/>
            <person name="Liu H."/>
            <person name="Zhou S.-S."/>
            <person name="Jia K.-H."/>
            <person name="Nie S."/>
            <person name="Bao Y.-T."/>
            <person name="Zhang R.-G."/>
            <person name="Yun Q.-Z."/>
            <person name="Chai Y.-H."/>
            <person name="Lu J.-Y."/>
            <person name="Li Y."/>
            <person name="Zhao S.-W."/>
            <person name="Mao J.-F."/>
            <person name="Jia S.-G."/>
            <person name="Mao Y.-M."/>
        </authorList>
    </citation>
    <scope>NUCLEOTIDE SEQUENCE</scope>
    <source>
        <strain evidence="2">AT0</strain>
        <tissue evidence="2">Leaf</tissue>
    </source>
</reference>